<feature type="transmembrane region" description="Helical" evidence="1">
    <location>
        <begin position="35"/>
        <end position="54"/>
    </location>
</feature>
<evidence type="ECO:0000313" key="2">
    <source>
        <dbReference type="EMBL" id="CCA15306.1"/>
    </source>
</evidence>
<evidence type="ECO:0000256" key="1">
    <source>
        <dbReference type="SAM" id="Phobius"/>
    </source>
</evidence>
<reference evidence="2" key="2">
    <citation type="submission" date="2011-02" db="EMBL/GenBank/DDBJ databases">
        <authorList>
            <person name="MacLean D."/>
        </authorList>
    </citation>
    <scope>NUCLEOTIDE SEQUENCE</scope>
</reference>
<keyword evidence="1" id="KW-0812">Transmembrane</keyword>
<dbReference type="EMBL" id="FR824055">
    <property type="protein sequence ID" value="CCA15306.1"/>
    <property type="molecule type" value="Genomic_DNA"/>
</dbReference>
<name>F0W2M0_9STRA</name>
<sequence length="182" mass="21158">MPKWPGHEYRANFIFAALSALVTGGKTAMAKVLDALWMLLQELVVVFGFLSVLFKLCKPLVEIAWELILQLWISQQRQRRNQHERRRLMSQLSKLQRDIESYQSLVQQRMEHKSSSNVYAKSYDESRKDLPNRAVIRDPETGDRAFTTDATQSNNCAEINEHDGAIEGHTSAFKHISRRWER</sequence>
<reference evidence="2" key="1">
    <citation type="journal article" date="2011" name="PLoS Biol.">
        <title>Gene gain and loss during evolution of obligate parasitism in the white rust pathogen of Arabidopsis thaliana.</title>
        <authorList>
            <person name="Kemen E."/>
            <person name="Gardiner A."/>
            <person name="Schultz-Larsen T."/>
            <person name="Kemen A.C."/>
            <person name="Balmuth A.L."/>
            <person name="Robert-Seilaniantz A."/>
            <person name="Bailey K."/>
            <person name="Holub E."/>
            <person name="Studholme D.J."/>
            <person name="Maclean D."/>
            <person name="Jones J.D."/>
        </authorList>
    </citation>
    <scope>NUCLEOTIDE SEQUENCE</scope>
</reference>
<protein>
    <submittedName>
        <fullName evidence="2">AlNc14C10G1267 protein</fullName>
    </submittedName>
</protein>
<keyword evidence="1" id="KW-1133">Transmembrane helix</keyword>
<proteinExistence type="predicted"/>
<gene>
    <name evidence="2" type="primary">AlNc14C10G1267</name>
    <name evidence="2" type="ORF">ALNC14_014490</name>
</gene>
<dbReference type="HOGENOM" id="CLU_1484568_0_0_1"/>
<accession>F0W2M0</accession>
<organism evidence="2">
    <name type="scientific">Albugo laibachii Nc14</name>
    <dbReference type="NCBI Taxonomy" id="890382"/>
    <lineage>
        <taxon>Eukaryota</taxon>
        <taxon>Sar</taxon>
        <taxon>Stramenopiles</taxon>
        <taxon>Oomycota</taxon>
        <taxon>Peronosporomycetes</taxon>
        <taxon>Albuginales</taxon>
        <taxon>Albuginaceae</taxon>
        <taxon>Albugo</taxon>
    </lineage>
</organism>
<dbReference type="AlphaFoldDB" id="F0W2M0"/>
<feature type="transmembrane region" description="Helical" evidence="1">
    <location>
        <begin position="12"/>
        <end position="29"/>
    </location>
</feature>
<keyword evidence="1" id="KW-0472">Membrane</keyword>